<dbReference type="GO" id="GO:0015074">
    <property type="term" value="P:DNA integration"/>
    <property type="evidence" value="ECO:0007669"/>
    <property type="project" value="InterPro"/>
</dbReference>
<gene>
    <name evidence="2" type="ORF">SAPINGB_P001569</name>
</gene>
<dbReference type="EMBL" id="CABVLU010000001">
    <property type="protein sequence ID" value="VVT47153.1"/>
    <property type="molecule type" value="Genomic_DNA"/>
</dbReference>
<reference evidence="2 3" key="1">
    <citation type="submission" date="2019-09" db="EMBL/GenBank/DDBJ databases">
        <authorList>
            <person name="Brejova B."/>
        </authorList>
    </citation>
    <scope>NUCLEOTIDE SEQUENCE [LARGE SCALE GENOMIC DNA]</scope>
</reference>
<keyword evidence="3" id="KW-1185">Reference proteome</keyword>
<dbReference type="RefSeq" id="XP_031852181.1">
    <property type="nucleotide sequence ID" value="XM_031996290.1"/>
</dbReference>
<dbReference type="GO" id="GO:0006313">
    <property type="term" value="P:DNA transposition"/>
    <property type="evidence" value="ECO:0007669"/>
    <property type="project" value="InterPro"/>
</dbReference>
<organism evidence="2 3">
    <name type="scientific">Magnusiomyces paraingens</name>
    <dbReference type="NCBI Taxonomy" id="2606893"/>
    <lineage>
        <taxon>Eukaryota</taxon>
        <taxon>Fungi</taxon>
        <taxon>Dikarya</taxon>
        <taxon>Ascomycota</taxon>
        <taxon>Saccharomycotina</taxon>
        <taxon>Dipodascomycetes</taxon>
        <taxon>Dipodascales</taxon>
        <taxon>Dipodascaceae</taxon>
        <taxon>Magnusiomyces</taxon>
    </lineage>
</organism>
<protein>
    <recommendedName>
        <fullName evidence="1">Transposase Tc1-like domain-containing protein</fullName>
    </recommendedName>
</protein>
<dbReference type="OrthoDB" id="5145626at2759"/>
<dbReference type="Gene3D" id="3.30.420.10">
    <property type="entry name" value="Ribonuclease H-like superfamily/Ribonuclease H"/>
    <property type="match status" value="2"/>
</dbReference>
<dbReference type="InterPro" id="IPR036397">
    <property type="entry name" value="RNaseH_sf"/>
</dbReference>
<sequence length="197" mass="23140">MTPVTSRIEYSALKRAKIHMKYEMRISQWHIAFEEGVSLGSVSVIIRCYPNQQNTSSFVRKYPFIKTQDHIVAVGLNVSEHTILQWLKHEGIHHQCALRQPLLTPQIAEKRLKFGRMYKDEPESFWKRWILSDESTIAHGDNEKQEWGFCPKSLNKLCEAAVEVWEDFHQDLINKLVLSKPRRLQAVVDANGWYTRY</sequence>
<evidence type="ECO:0000259" key="1">
    <source>
        <dbReference type="Pfam" id="PF01498"/>
    </source>
</evidence>
<name>A0A5E8B711_9ASCO</name>
<evidence type="ECO:0000313" key="3">
    <source>
        <dbReference type="Proteomes" id="UP000398389"/>
    </source>
</evidence>
<feature type="domain" description="Transposase Tc1-like" evidence="1">
    <location>
        <begin position="59"/>
        <end position="119"/>
    </location>
</feature>
<dbReference type="Pfam" id="PF01498">
    <property type="entry name" value="HTH_Tnp_Tc3_2"/>
    <property type="match status" value="1"/>
</dbReference>
<proteinExistence type="predicted"/>
<accession>A0A5E8B711</accession>
<evidence type="ECO:0000313" key="2">
    <source>
        <dbReference type="EMBL" id="VVT47153.1"/>
    </source>
</evidence>
<dbReference type="AlphaFoldDB" id="A0A5E8B711"/>
<dbReference type="GO" id="GO:0003677">
    <property type="term" value="F:DNA binding"/>
    <property type="evidence" value="ECO:0007669"/>
    <property type="project" value="InterPro"/>
</dbReference>
<dbReference type="InterPro" id="IPR002492">
    <property type="entry name" value="Transposase_Tc1-like"/>
</dbReference>
<dbReference type="GeneID" id="43580390"/>
<dbReference type="Proteomes" id="UP000398389">
    <property type="component" value="Unassembled WGS sequence"/>
</dbReference>